<protein>
    <submittedName>
        <fullName evidence="2">Uncharacterized protein</fullName>
    </submittedName>
</protein>
<evidence type="ECO:0000313" key="2">
    <source>
        <dbReference type="EMBL" id="KAK8009356.1"/>
    </source>
</evidence>
<sequence>MGRSSVQSLYDGSTPPKPLNSITAQTNPTSKKSMAKKQTQSYISTKYGGGDPVTALALRPESSAQSITQRQGRLERELAESLSQL</sequence>
<organism evidence="2 3">
    <name type="scientific">Apiospora marii</name>
    <dbReference type="NCBI Taxonomy" id="335849"/>
    <lineage>
        <taxon>Eukaryota</taxon>
        <taxon>Fungi</taxon>
        <taxon>Dikarya</taxon>
        <taxon>Ascomycota</taxon>
        <taxon>Pezizomycotina</taxon>
        <taxon>Sordariomycetes</taxon>
        <taxon>Xylariomycetidae</taxon>
        <taxon>Amphisphaeriales</taxon>
        <taxon>Apiosporaceae</taxon>
        <taxon>Apiospora</taxon>
    </lineage>
</organism>
<keyword evidence="3" id="KW-1185">Reference proteome</keyword>
<feature type="region of interest" description="Disordered" evidence="1">
    <location>
        <begin position="1"/>
        <end position="72"/>
    </location>
</feature>
<feature type="compositionally biased region" description="Polar residues" evidence="1">
    <location>
        <begin position="1"/>
        <end position="11"/>
    </location>
</feature>
<evidence type="ECO:0000256" key="1">
    <source>
        <dbReference type="SAM" id="MobiDB-lite"/>
    </source>
</evidence>
<feature type="compositionally biased region" description="Polar residues" evidence="1">
    <location>
        <begin position="62"/>
        <end position="71"/>
    </location>
</feature>
<dbReference type="Proteomes" id="UP001396898">
    <property type="component" value="Unassembled WGS sequence"/>
</dbReference>
<feature type="compositionally biased region" description="Polar residues" evidence="1">
    <location>
        <begin position="20"/>
        <end position="44"/>
    </location>
</feature>
<gene>
    <name evidence="2" type="ORF">PG991_011907</name>
</gene>
<accession>A0ABR1RFJ0</accession>
<proteinExistence type="predicted"/>
<dbReference type="EMBL" id="JAQQWI010000016">
    <property type="protein sequence ID" value="KAK8009356.1"/>
    <property type="molecule type" value="Genomic_DNA"/>
</dbReference>
<reference evidence="2 3" key="1">
    <citation type="submission" date="2023-01" db="EMBL/GenBank/DDBJ databases">
        <title>Analysis of 21 Apiospora genomes using comparative genomics revels a genus with tremendous synthesis potential of carbohydrate active enzymes and secondary metabolites.</title>
        <authorList>
            <person name="Sorensen T."/>
        </authorList>
    </citation>
    <scope>NUCLEOTIDE SEQUENCE [LARGE SCALE GENOMIC DNA]</scope>
    <source>
        <strain evidence="2 3">CBS 20057</strain>
    </source>
</reference>
<evidence type="ECO:0000313" key="3">
    <source>
        <dbReference type="Proteomes" id="UP001396898"/>
    </source>
</evidence>
<name>A0ABR1RFJ0_9PEZI</name>
<comment type="caution">
    <text evidence="2">The sequence shown here is derived from an EMBL/GenBank/DDBJ whole genome shotgun (WGS) entry which is preliminary data.</text>
</comment>